<feature type="compositionally biased region" description="Pro residues" evidence="1">
    <location>
        <begin position="296"/>
        <end position="305"/>
    </location>
</feature>
<feature type="region of interest" description="Disordered" evidence="1">
    <location>
        <begin position="266"/>
        <end position="329"/>
    </location>
</feature>
<evidence type="ECO:0000313" key="2">
    <source>
        <dbReference type="EMBL" id="KAK0527007.1"/>
    </source>
</evidence>
<feature type="compositionally biased region" description="Polar residues" evidence="1">
    <location>
        <begin position="98"/>
        <end position="107"/>
    </location>
</feature>
<evidence type="ECO:0000256" key="1">
    <source>
        <dbReference type="SAM" id="MobiDB-lite"/>
    </source>
</evidence>
<accession>A0AAN6JJH1</accession>
<reference evidence="2" key="1">
    <citation type="journal article" date="2023" name="PhytoFront">
        <title>Draft Genome Resources of Seven Strains of Tilletia horrida, Causal Agent of Kernel Smut of Rice.</title>
        <authorList>
            <person name="Khanal S."/>
            <person name="Antony Babu S."/>
            <person name="Zhou X.G."/>
        </authorList>
    </citation>
    <scope>NUCLEOTIDE SEQUENCE</scope>
    <source>
        <strain evidence="2">TX3</strain>
    </source>
</reference>
<sequence length="351" mass="36951">MLKYPIIFFDISYLSGPPPVTALDDAAAEAFANMEIQQQQAPAAKKPPANLLEHELRIVTLRDLIRYLDGEPSSWRPWASMNIRGGGGGGSGGWFGKKTTSLPSVVSASDGKEEERRRAEEADPSPKLLHKDSALSIEGLKHSVASLAIPTMNRLRAAAGLDASSDDGYTDEAVPEWLEEYKMDLFWIVPPSFKSDIPAFVGCKVPIQTDMDTMGFVRSHWPQGFATPPEQAPMIYASVWPKKAEDRLLPAAVKRVDNILAKGAPAPAGSSAVVGSNGGGGKAAAATDGAGGAAPAIPPPVPPRQPQQQGETVSASTTSSAVSGTGGGAGGIRRVPYPCCSDIIDDVQTYC</sequence>
<keyword evidence="3" id="KW-1185">Reference proteome</keyword>
<comment type="caution">
    <text evidence="2">The sequence shown here is derived from an EMBL/GenBank/DDBJ whole genome shotgun (WGS) entry which is preliminary data.</text>
</comment>
<evidence type="ECO:0000313" key="3">
    <source>
        <dbReference type="Proteomes" id="UP001176521"/>
    </source>
</evidence>
<gene>
    <name evidence="2" type="ORF">OC842_005011</name>
</gene>
<dbReference type="EMBL" id="JAPDMQ010000329">
    <property type="protein sequence ID" value="KAK0527007.1"/>
    <property type="molecule type" value="Genomic_DNA"/>
</dbReference>
<feature type="compositionally biased region" description="Basic and acidic residues" evidence="1">
    <location>
        <begin position="110"/>
        <end position="121"/>
    </location>
</feature>
<organism evidence="2 3">
    <name type="scientific">Tilletia horrida</name>
    <dbReference type="NCBI Taxonomy" id="155126"/>
    <lineage>
        <taxon>Eukaryota</taxon>
        <taxon>Fungi</taxon>
        <taxon>Dikarya</taxon>
        <taxon>Basidiomycota</taxon>
        <taxon>Ustilaginomycotina</taxon>
        <taxon>Exobasidiomycetes</taxon>
        <taxon>Tilletiales</taxon>
        <taxon>Tilletiaceae</taxon>
        <taxon>Tilletia</taxon>
    </lineage>
</organism>
<feature type="region of interest" description="Disordered" evidence="1">
    <location>
        <begin position="90"/>
        <end position="130"/>
    </location>
</feature>
<protein>
    <submittedName>
        <fullName evidence="2">Uncharacterized protein</fullName>
    </submittedName>
</protein>
<name>A0AAN6JJH1_9BASI</name>
<dbReference type="AlphaFoldDB" id="A0AAN6JJH1"/>
<feature type="compositionally biased region" description="Low complexity" evidence="1">
    <location>
        <begin position="266"/>
        <end position="275"/>
    </location>
</feature>
<proteinExistence type="predicted"/>
<dbReference type="Proteomes" id="UP001176521">
    <property type="component" value="Unassembled WGS sequence"/>
</dbReference>
<feature type="compositionally biased region" description="Low complexity" evidence="1">
    <location>
        <begin position="312"/>
        <end position="323"/>
    </location>
</feature>